<sequence length="210" mass="23353">MKKGIAPLFIVLAIFLIGGVGLLSTKVLKKTDVQNQKQSENGISGAESVNIFKDQTDLCVSINKDTVGSLLGKTIIKTESLTDSTLQSCQYYLDETHAMVLNHDYSGIASKIKGHEFLGRKITSNDNIQMRNYVVIQENGLINEIYLVFSDTEFISVNRPNGQLIFDEEIINFAIKLADFFQNGEPDVVKETNNTVPLPQEEAVIINFFS</sequence>
<organism evidence="1 2">
    <name type="scientific">Candidatus Gottesmanbacteria bacterium RBG_13_37_7</name>
    <dbReference type="NCBI Taxonomy" id="1798369"/>
    <lineage>
        <taxon>Bacteria</taxon>
        <taxon>Candidatus Gottesmaniibacteriota</taxon>
    </lineage>
</organism>
<evidence type="ECO:0000313" key="2">
    <source>
        <dbReference type="Proteomes" id="UP000178230"/>
    </source>
</evidence>
<proteinExistence type="predicted"/>
<protein>
    <submittedName>
        <fullName evidence="1">Uncharacterized protein</fullName>
    </submittedName>
</protein>
<evidence type="ECO:0000313" key="1">
    <source>
        <dbReference type="EMBL" id="OGG00027.1"/>
    </source>
</evidence>
<accession>A0A1F5YJ89</accession>
<dbReference type="Proteomes" id="UP000178230">
    <property type="component" value="Unassembled WGS sequence"/>
</dbReference>
<dbReference type="AlphaFoldDB" id="A0A1F5YJ89"/>
<gene>
    <name evidence="1" type="ORF">A2Y99_02200</name>
</gene>
<name>A0A1F5YJ89_9BACT</name>
<comment type="caution">
    <text evidence="1">The sequence shown here is derived from an EMBL/GenBank/DDBJ whole genome shotgun (WGS) entry which is preliminary data.</text>
</comment>
<reference evidence="1 2" key="1">
    <citation type="journal article" date="2016" name="Nat. Commun.">
        <title>Thousands of microbial genomes shed light on interconnected biogeochemical processes in an aquifer system.</title>
        <authorList>
            <person name="Anantharaman K."/>
            <person name="Brown C.T."/>
            <person name="Hug L.A."/>
            <person name="Sharon I."/>
            <person name="Castelle C.J."/>
            <person name="Probst A.J."/>
            <person name="Thomas B.C."/>
            <person name="Singh A."/>
            <person name="Wilkins M.J."/>
            <person name="Karaoz U."/>
            <person name="Brodie E.L."/>
            <person name="Williams K.H."/>
            <person name="Hubbard S.S."/>
            <person name="Banfield J.F."/>
        </authorList>
    </citation>
    <scope>NUCLEOTIDE SEQUENCE [LARGE SCALE GENOMIC DNA]</scope>
</reference>
<dbReference type="EMBL" id="MFIY01000030">
    <property type="protein sequence ID" value="OGG00027.1"/>
    <property type="molecule type" value="Genomic_DNA"/>
</dbReference>